<reference evidence="2" key="1">
    <citation type="journal article" date="2005" name="Nature">
        <title>The map-based sequence of the rice genome.</title>
        <authorList>
            <consortium name="International rice genome sequencing project (IRGSP)"/>
            <person name="Matsumoto T."/>
            <person name="Wu J."/>
            <person name="Kanamori H."/>
            <person name="Katayose Y."/>
            <person name="Fujisawa M."/>
            <person name="Namiki N."/>
            <person name="Mizuno H."/>
            <person name="Yamamoto K."/>
            <person name="Antonio B.A."/>
            <person name="Baba T."/>
            <person name="Sakata K."/>
            <person name="Nagamura Y."/>
            <person name="Aoki H."/>
            <person name="Arikawa K."/>
            <person name="Arita K."/>
            <person name="Bito T."/>
            <person name="Chiden Y."/>
            <person name="Fujitsuka N."/>
            <person name="Fukunaka R."/>
            <person name="Hamada M."/>
            <person name="Harada C."/>
            <person name="Hayashi A."/>
            <person name="Hijishita S."/>
            <person name="Honda M."/>
            <person name="Hosokawa S."/>
            <person name="Ichikawa Y."/>
            <person name="Idonuma A."/>
            <person name="Iijima M."/>
            <person name="Ikeda M."/>
            <person name="Ikeno M."/>
            <person name="Ito K."/>
            <person name="Ito S."/>
            <person name="Ito T."/>
            <person name="Ito Y."/>
            <person name="Ito Y."/>
            <person name="Iwabuchi A."/>
            <person name="Kamiya K."/>
            <person name="Karasawa W."/>
            <person name="Kurita K."/>
            <person name="Katagiri S."/>
            <person name="Kikuta A."/>
            <person name="Kobayashi H."/>
            <person name="Kobayashi N."/>
            <person name="Machita K."/>
            <person name="Maehara T."/>
            <person name="Masukawa M."/>
            <person name="Mizubayashi T."/>
            <person name="Mukai Y."/>
            <person name="Nagasaki H."/>
            <person name="Nagata Y."/>
            <person name="Naito S."/>
            <person name="Nakashima M."/>
            <person name="Nakama Y."/>
            <person name="Nakamichi Y."/>
            <person name="Nakamura M."/>
            <person name="Meguro A."/>
            <person name="Negishi M."/>
            <person name="Ohta I."/>
            <person name="Ohta T."/>
            <person name="Okamoto M."/>
            <person name="Ono N."/>
            <person name="Saji S."/>
            <person name="Sakaguchi M."/>
            <person name="Sakai K."/>
            <person name="Shibata M."/>
            <person name="Shimokawa T."/>
            <person name="Song J."/>
            <person name="Takazaki Y."/>
            <person name="Terasawa K."/>
            <person name="Tsugane M."/>
            <person name="Tsuji K."/>
            <person name="Ueda S."/>
            <person name="Waki K."/>
            <person name="Yamagata H."/>
            <person name="Yamamoto M."/>
            <person name="Yamamoto S."/>
            <person name="Yamane H."/>
            <person name="Yoshiki S."/>
            <person name="Yoshihara R."/>
            <person name="Yukawa K."/>
            <person name="Zhong H."/>
            <person name="Yano M."/>
            <person name="Yuan Q."/>
            <person name="Ouyang S."/>
            <person name="Liu J."/>
            <person name="Jones K.M."/>
            <person name="Gansberger K."/>
            <person name="Moffat K."/>
            <person name="Hill J."/>
            <person name="Bera J."/>
            <person name="Fadrosh D."/>
            <person name="Jin S."/>
            <person name="Johri S."/>
            <person name="Kim M."/>
            <person name="Overton L."/>
            <person name="Reardon M."/>
            <person name="Tsitrin T."/>
            <person name="Vuong H."/>
            <person name="Weaver B."/>
            <person name="Ciecko A."/>
            <person name="Tallon L."/>
            <person name="Jackson J."/>
            <person name="Pai G."/>
            <person name="Aken S.V."/>
            <person name="Utterback T."/>
            <person name="Reidmuller S."/>
            <person name="Feldblyum T."/>
            <person name="Hsiao J."/>
            <person name="Zismann V."/>
            <person name="Iobst S."/>
            <person name="de Vazeille A.R."/>
            <person name="Buell C.R."/>
            <person name="Ying K."/>
            <person name="Li Y."/>
            <person name="Lu T."/>
            <person name="Huang Y."/>
            <person name="Zhao Q."/>
            <person name="Feng Q."/>
            <person name="Zhang L."/>
            <person name="Zhu J."/>
            <person name="Weng Q."/>
            <person name="Mu J."/>
            <person name="Lu Y."/>
            <person name="Fan D."/>
            <person name="Liu Y."/>
            <person name="Guan J."/>
            <person name="Zhang Y."/>
            <person name="Yu S."/>
            <person name="Liu X."/>
            <person name="Zhang Y."/>
            <person name="Hong G."/>
            <person name="Han B."/>
            <person name="Choisne N."/>
            <person name="Demange N."/>
            <person name="Orjeda G."/>
            <person name="Samain S."/>
            <person name="Cattolico L."/>
            <person name="Pelletier E."/>
            <person name="Couloux A."/>
            <person name="Segurens B."/>
            <person name="Wincker P."/>
            <person name="D'Hont A."/>
            <person name="Scarpelli C."/>
            <person name="Weissenbach J."/>
            <person name="Salanoubat M."/>
            <person name="Quetier F."/>
            <person name="Yu Y."/>
            <person name="Kim H.R."/>
            <person name="Rambo T."/>
            <person name="Currie J."/>
            <person name="Collura K."/>
            <person name="Luo M."/>
            <person name="Yang T."/>
            <person name="Ammiraju J.S.S."/>
            <person name="Engler F."/>
            <person name="Soderlund C."/>
            <person name="Wing R.A."/>
            <person name="Palmer L.E."/>
            <person name="de la Bastide M."/>
            <person name="Spiegel L."/>
            <person name="Nascimento L."/>
            <person name="Zutavern T."/>
            <person name="O'Shaughnessy A."/>
            <person name="Dike S."/>
            <person name="Dedhia N."/>
            <person name="Preston R."/>
            <person name="Balija V."/>
            <person name="McCombie W.R."/>
            <person name="Chow T."/>
            <person name="Chen H."/>
            <person name="Chung M."/>
            <person name="Chen C."/>
            <person name="Shaw J."/>
            <person name="Wu H."/>
            <person name="Hsiao K."/>
            <person name="Chao Y."/>
            <person name="Chu M."/>
            <person name="Cheng C."/>
            <person name="Hour A."/>
            <person name="Lee P."/>
            <person name="Lin S."/>
            <person name="Lin Y."/>
            <person name="Liou J."/>
            <person name="Liu S."/>
            <person name="Hsing Y."/>
            <person name="Raghuvanshi S."/>
            <person name="Mohanty A."/>
            <person name="Bharti A.K."/>
            <person name="Gaur A."/>
            <person name="Gupta V."/>
            <person name="Kumar D."/>
            <person name="Ravi V."/>
            <person name="Vij S."/>
            <person name="Kapur A."/>
            <person name="Khurana P."/>
            <person name="Khurana P."/>
            <person name="Khurana J.P."/>
            <person name="Tyagi A.K."/>
            <person name="Gaikwad K."/>
            <person name="Singh A."/>
            <person name="Dalal V."/>
            <person name="Srivastava S."/>
            <person name="Dixit A."/>
            <person name="Pal A.K."/>
            <person name="Ghazi I.A."/>
            <person name="Yadav M."/>
            <person name="Pandit A."/>
            <person name="Bhargava A."/>
            <person name="Sureshbabu K."/>
            <person name="Batra K."/>
            <person name="Sharma T.R."/>
            <person name="Mohapatra T."/>
            <person name="Singh N.K."/>
            <person name="Messing J."/>
            <person name="Nelson A.B."/>
            <person name="Fuks G."/>
            <person name="Kavchok S."/>
            <person name="Keizer G."/>
            <person name="Linton E."/>
            <person name="Llaca V."/>
            <person name="Song R."/>
            <person name="Tanyolac B."/>
            <person name="Young S."/>
            <person name="Ho-Il K."/>
            <person name="Hahn J.H."/>
            <person name="Sangsakoo G."/>
            <person name="Vanavichit A."/>
            <person name="de Mattos Luiz.A.T."/>
            <person name="Zimmer P.D."/>
            <person name="Malone G."/>
            <person name="Dellagostin O."/>
            <person name="de Oliveira A.C."/>
            <person name="Bevan M."/>
            <person name="Bancroft I."/>
            <person name="Minx P."/>
            <person name="Cordum H."/>
            <person name="Wilson R."/>
            <person name="Cheng Z."/>
            <person name="Jin W."/>
            <person name="Jiang J."/>
            <person name="Leong S.A."/>
            <person name="Iwama H."/>
            <person name="Gojobori T."/>
            <person name="Itoh T."/>
            <person name="Niimura Y."/>
            <person name="Fujii Y."/>
            <person name="Habara T."/>
            <person name="Sakai H."/>
            <person name="Sato Y."/>
            <person name="Wilson G."/>
            <person name="Kumar K."/>
            <person name="McCouch S."/>
            <person name="Juretic N."/>
            <person name="Hoen D."/>
            <person name="Wright S."/>
            <person name="Bruskiewich R."/>
            <person name="Bureau T."/>
            <person name="Miyao A."/>
            <person name="Hirochika H."/>
            <person name="Nishikawa T."/>
            <person name="Kadowaki K."/>
            <person name="Sugiura M."/>
            <person name="Burr B."/>
            <person name="Sasaki T."/>
        </authorList>
    </citation>
    <scope>NUCLEOTIDE SEQUENCE [LARGE SCALE GENOMIC DNA]</scope>
    <source>
        <strain evidence="2">cv. Nipponbare</strain>
    </source>
</reference>
<proteinExistence type="predicted"/>
<dbReference type="PaxDb" id="39947-A0A0P0WNW3"/>
<dbReference type="Proteomes" id="UP000059680">
    <property type="component" value="Chromosome 5"/>
</dbReference>
<protein>
    <submittedName>
        <fullName evidence="1">Os05g0487400 protein</fullName>
    </submittedName>
</protein>
<gene>
    <name evidence="1" type="ordered locus">Os05g0487400</name>
    <name evidence="1" type="ORF">OSNPB_050487400</name>
</gene>
<evidence type="ECO:0000313" key="1">
    <source>
        <dbReference type="EMBL" id="BAS94627.1"/>
    </source>
</evidence>
<accession>A0A0P0WNW3</accession>
<dbReference type="AlphaFoldDB" id="A0A0P0WNW3"/>
<reference evidence="1 2" key="3">
    <citation type="journal article" date="2013" name="Rice">
        <title>Improvement of the Oryza sativa Nipponbare reference genome using next generation sequence and optical map data.</title>
        <authorList>
            <person name="Kawahara Y."/>
            <person name="de la Bastide M."/>
            <person name="Hamilton J.P."/>
            <person name="Kanamori H."/>
            <person name="McCombie W.R."/>
            <person name="Ouyang S."/>
            <person name="Schwartz D.C."/>
            <person name="Tanaka T."/>
            <person name="Wu J."/>
            <person name="Zhou S."/>
            <person name="Childs K.L."/>
            <person name="Davidson R.M."/>
            <person name="Lin H."/>
            <person name="Quesada-Ocampo L."/>
            <person name="Vaillancourt B."/>
            <person name="Sakai H."/>
            <person name="Lee S.S."/>
            <person name="Kim J."/>
            <person name="Numa H."/>
            <person name="Itoh T."/>
            <person name="Buell C.R."/>
            <person name="Matsumoto T."/>
        </authorList>
    </citation>
    <scope>NUCLEOTIDE SEQUENCE [LARGE SCALE GENOMIC DNA]</scope>
    <source>
        <strain evidence="2">cv. Nipponbare</strain>
    </source>
</reference>
<keyword evidence="2" id="KW-1185">Reference proteome</keyword>
<organism evidence="1 2">
    <name type="scientific">Oryza sativa subsp. japonica</name>
    <name type="common">Rice</name>
    <dbReference type="NCBI Taxonomy" id="39947"/>
    <lineage>
        <taxon>Eukaryota</taxon>
        <taxon>Viridiplantae</taxon>
        <taxon>Streptophyta</taxon>
        <taxon>Embryophyta</taxon>
        <taxon>Tracheophyta</taxon>
        <taxon>Spermatophyta</taxon>
        <taxon>Magnoliopsida</taxon>
        <taxon>Liliopsida</taxon>
        <taxon>Poales</taxon>
        <taxon>Poaceae</taxon>
        <taxon>BOP clade</taxon>
        <taxon>Oryzoideae</taxon>
        <taxon>Oryzeae</taxon>
        <taxon>Oryzinae</taxon>
        <taxon>Oryza</taxon>
        <taxon>Oryza sativa</taxon>
    </lineage>
</organism>
<sequence length="167" mass="18253">MKCHQGAYNIPLIVVVTSTLHHKPNSAICPSLPHRCYSTCYFSSDKELHCIDDPSSAPLQHPSSRGPLTPKVYATLSVDTKQRAPLSPTLILLCHHRVTSTMSPSHRKAPLLSCRVTTPSQALAHRIHPSPAADTTTLARRHPVASFLVPMHIISIVGPRSQQPGRL</sequence>
<dbReference type="EMBL" id="AP014961">
    <property type="protein sequence ID" value="BAS94627.1"/>
    <property type="molecule type" value="Genomic_DNA"/>
</dbReference>
<evidence type="ECO:0000313" key="2">
    <source>
        <dbReference type="Proteomes" id="UP000059680"/>
    </source>
</evidence>
<reference evidence="1 2" key="2">
    <citation type="journal article" date="2013" name="Plant Cell Physiol.">
        <title>Rice Annotation Project Database (RAP-DB): an integrative and interactive database for rice genomics.</title>
        <authorList>
            <person name="Sakai H."/>
            <person name="Lee S.S."/>
            <person name="Tanaka T."/>
            <person name="Numa H."/>
            <person name="Kim J."/>
            <person name="Kawahara Y."/>
            <person name="Wakimoto H."/>
            <person name="Yang C.C."/>
            <person name="Iwamoto M."/>
            <person name="Abe T."/>
            <person name="Yamada Y."/>
            <person name="Muto A."/>
            <person name="Inokuchi H."/>
            <person name="Ikemura T."/>
            <person name="Matsumoto T."/>
            <person name="Sasaki T."/>
            <person name="Itoh T."/>
        </authorList>
    </citation>
    <scope>NUCLEOTIDE SEQUENCE [LARGE SCALE GENOMIC DNA]</scope>
    <source>
        <strain evidence="2">cv. Nipponbare</strain>
    </source>
</reference>
<dbReference type="InParanoid" id="A0A0P0WNW3"/>
<name>A0A0P0WNW3_ORYSJ</name>